<feature type="domain" description="AAA+ ATPase" evidence="6">
    <location>
        <begin position="897"/>
        <end position="1088"/>
    </location>
</feature>
<evidence type="ECO:0000256" key="3">
    <source>
        <dbReference type="ARBA" id="ARBA00022801"/>
    </source>
</evidence>
<dbReference type="AlphaFoldDB" id="A0A4Z0A839"/>
<dbReference type="OrthoDB" id="6513042at2759"/>
<dbReference type="PANTHER" id="PTHR43788:SF8">
    <property type="entry name" value="DNA-BINDING PROTEIN SMUBP-2"/>
    <property type="match status" value="1"/>
</dbReference>
<dbReference type="CDD" id="cd17934">
    <property type="entry name" value="DEXXQc_Upf1-like"/>
    <property type="match status" value="1"/>
</dbReference>
<dbReference type="Pfam" id="PF13604">
    <property type="entry name" value="AAA_30"/>
    <property type="match status" value="1"/>
</dbReference>
<comment type="caution">
    <text evidence="7">The sequence shown here is derived from an EMBL/GenBank/DDBJ whole genome shotgun (WGS) entry which is preliminary data.</text>
</comment>
<dbReference type="GO" id="GO:0005524">
    <property type="term" value="F:ATP binding"/>
    <property type="evidence" value="ECO:0007669"/>
    <property type="project" value="UniProtKB-KW"/>
</dbReference>
<protein>
    <recommendedName>
        <fullName evidence="6">AAA+ ATPase domain-containing protein</fullName>
    </recommendedName>
</protein>
<dbReference type="InterPro" id="IPR027417">
    <property type="entry name" value="P-loop_NTPase"/>
</dbReference>
<comment type="similarity">
    <text evidence="1">Belongs to the DNA2/NAM7 helicase family.</text>
</comment>
<dbReference type="SUPFAM" id="SSF52540">
    <property type="entry name" value="P-loop containing nucleoside triphosphate hydrolases"/>
    <property type="match status" value="2"/>
</dbReference>
<keyword evidence="3" id="KW-0378">Hydrolase</keyword>
<dbReference type="CDD" id="cd18808">
    <property type="entry name" value="SF1_C_Upf1"/>
    <property type="match status" value="2"/>
</dbReference>
<evidence type="ECO:0000256" key="2">
    <source>
        <dbReference type="ARBA" id="ARBA00022741"/>
    </source>
</evidence>
<organism evidence="7 8">
    <name type="scientific">Hericium alpestre</name>
    <dbReference type="NCBI Taxonomy" id="135208"/>
    <lineage>
        <taxon>Eukaryota</taxon>
        <taxon>Fungi</taxon>
        <taxon>Dikarya</taxon>
        <taxon>Basidiomycota</taxon>
        <taxon>Agaricomycotina</taxon>
        <taxon>Agaricomycetes</taxon>
        <taxon>Russulales</taxon>
        <taxon>Hericiaceae</taxon>
        <taxon>Hericium</taxon>
    </lineage>
</organism>
<dbReference type="Gene3D" id="3.40.50.300">
    <property type="entry name" value="P-loop containing nucleotide triphosphate hydrolases"/>
    <property type="match status" value="4"/>
</dbReference>
<proteinExistence type="inferred from homology"/>
<evidence type="ECO:0000313" key="8">
    <source>
        <dbReference type="Proteomes" id="UP000298061"/>
    </source>
</evidence>
<dbReference type="SMART" id="SM00382">
    <property type="entry name" value="AAA"/>
    <property type="match status" value="2"/>
</dbReference>
<gene>
    <name evidence="7" type="ORF">EWM64_g790</name>
</gene>
<evidence type="ECO:0000259" key="6">
    <source>
        <dbReference type="SMART" id="SM00382"/>
    </source>
</evidence>
<dbReference type="GO" id="GO:0043139">
    <property type="term" value="F:5'-3' DNA helicase activity"/>
    <property type="evidence" value="ECO:0007669"/>
    <property type="project" value="TreeGrafter"/>
</dbReference>
<keyword evidence="8" id="KW-1185">Reference proteome</keyword>
<evidence type="ECO:0000256" key="1">
    <source>
        <dbReference type="ARBA" id="ARBA00007913"/>
    </source>
</evidence>
<dbReference type="InterPro" id="IPR003593">
    <property type="entry name" value="AAA+_ATPase"/>
</dbReference>
<sequence length="1280" mass="143193">MVTKNDVKAEFSIKKGKLHVQSARYKTRIQASAQTVRVEGQNKDKARVVCDGRTVKVKGRAATINLNKQFSGSEVSVWTIGKDPLTKAESARREIVWEAFHQKNRVLSNPLVSTIWLSKALPQGLPPLPPPPSIEFDKPLNPSQEAAIKRILSEAEEDRITVIHGPPGTGKTTVIAAATNSISVATRQRSVWLIAQSNVAVKNIAEKLASIKFYKFRLLVSEGFHFDWHLYSKIERNVIRSDDFPKDHVAASRKLLDARVILCTLSMMSADAIRIFAKIAPVQMVIVDEASQIELGAYIPLLHSFSRTLAKLVFIGDNKQLPPYGHEDIPALKSIFEIPHFRDNAIFLDTQYRMPCHIGNFISCHIYDGKLQTVHKDTSWNVCRFVDVTKGVEQKNGHSWTNQEEFAMILHVARRLIKQGKSFRIITGYDAQRNLMESRLKAAKLPWEDKVFNVDAFQGNEEDYILISVVRSSKPGFLSNERRANVMLSRCKRGMFIFSSRAFLGGPGSHTLLDVFEHAPQPQPIPLTCLHESSLTADVLSGFLETLGSNNAIGVGSAYGPQGILRSVALATETRLLWITFGSNKYPRATHISEGMDLLAREVFANPSYVKAVFRADRFGMALHLDLGMRAVKTLDLLALTVPTSSDSIAFFRRQEGTIGLRLSTLCHVFADQRHGEQHINRIASRAWVAYHVYVKFAAHAVGQSSMLDTTHFTLAALDCLSNLVRDADSLDALKPMVTKNDVATDFSFKDGQLQVQSSRYKTRVQASSVQTVRVEGKDNDKNTRVVYEGRTVDVQGRAATINLKTPLSGTEVAVWTVGKDPLTRAQAKRQRIVWGAFHMNNGFLSNFFVAAIWLSKALPVGLRPSALPPPPSIRFSKDINPSQEAAIERILSDADEDAMAVIHGPPGTGKTTVIAAATNSISAAYPERSVWLIAQSNVAVKNIAEKLASVGFYKFRLLVSEGFHFDWHEHLYSKIERNVIRSDDFPKDYTTAERQLLDARVILCTISMMSAGAIREYEKIAPVQTVIVDEARPNRARRIYTAFAFLLSDACKARIHRSHKSYSVPPHGQEDVPALRSIFEVPHLRENAVFLDTQYRMPTHIGNFISRRMYDSKLKTEHKDRSRTVCRFFDVAKGVEMQQGNSWINQEEVKMILHVARRHIKLGESFRIITGYDAQRNLIEGALKAANLPWEDKVFNVDAFQGNEEDYILVSVVRSSKPGFLSNDRRANVMLSRCKRGMYIFSSRAFLEGPGATSLVGRLAAECSDGAWLKTSRILNGSW</sequence>
<keyword evidence="4" id="KW-0347">Helicase</keyword>
<dbReference type="InterPro" id="IPR047187">
    <property type="entry name" value="SF1_C_Upf1"/>
</dbReference>
<dbReference type="GO" id="GO:0016787">
    <property type="term" value="F:hydrolase activity"/>
    <property type="evidence" value="ECO:0007669"/>
    <property type="project" value="UniProtKB-KW"/>
</dbReference>
<keyword evidence="2" id="KW-0547">Nucleotide-binding</keyword>
<dbReference type="PANTHER" id="PTHR43788">
    <property type="entry name" value="DNA2/NAM7 HELICASE FAMILY MEMBER"/>
    <property type="match status" value="1"/>
</dbReference>
<evidence type="ECO:0000256" key="4">
    <source>
        <dbReference type="ARBA" id="ARBA00022806"/>
    </source>
</evidence>
<dbReference type="InterPro" id="IPR050534">
    <property type="entry name" value="Coronavir_polyprotein_1ab"/>
</dbReference>
<dbReference type="Pfam" id="PF13087">
    <property type="entry name" value="AAA_12"/>
    <property type="match status" value="2"/>
</dbReference>
<reference evidence="7 8" key="1">
    <citation type="submission" date="2019-02" db="EMBL/GenBank/DDBJ databases">
        <title>Genome sequencing of the rare red list fungi Hericium alpestre (H. flagellum).</title>
        <authorList>
            <person name="Buettner E."/>
            <person name="Kellner H."/>
        </authorList>
    </citation>
    <scope>NUCLEOTIDE SEQUENCE [LARGE SCALE GENOMIC DNA]</scope>
    <source>
        <strain evidence="7 8">DSM 108284</strain>
    </source>
</reference>
<dbReference type="STRING" id="135208.A0A4Z0A839"/>
<feature type="domain" description="AAA+ ATPase" evidence="6">
    <location>
        <begin position="157"/>
        <end position="342"/>
    </location>
</feature>
<evidence type="ECO:0000313" key="7">
    <source>
        <dbReference type="EMBL" id="TFY83232.1"/>
    </source>
</evidence>
<name>A0A4Z0A839_9AGAM</name>
<dbReference type="InterPro" id="IPR041679">
    <property type="entry name" value="DNA2/NAM7-like_C"/>
</dbReference>
<dbReference type="Proteomes" id="UP000298061">
    <property type="component" value="Unassembled WGS sequence"/>
</dbReference>
<evidence type="ECO:0000256" key="5">
    <source>
        <dbReference type="ARBA" id="ARBA00022840"/>
    </source>
</evidence>
<dbReference type="InterPro" id="IPR041677">
    <property type="entry name" value="DNA2/NAM7_AAA_11"/>
</dbReference>
<dbReference type="EMBL" id="SFCI01000043">
    <property type="protein sequence ID" value="TFY83232.1"/>
    <property type="molecule type" value="Genomic_DNA"/>
</dbReference>
<dbReference type="Pfam" id="PF13086">
    <property type="entry name" value="AAA_11"/>
    <property type="match status" value="1"/>
</dbReference>
<accession>A0A4Z0A839</accession>
<keyword evidence="5" id="KW-0067">ATP-binding</keyword>